<sequence>MQRWRISCLLLTIVLPGRLWALEAALPGAELRSEAVFRYWGLPIYEAQLYTMGGGPFDWNEDFGLRLRYLRNLSQDNLVDATMQEMERLGGALPVRERIEDCFLGVSQGDTYVAVTDGPSSIRFWRNGEQTCTLSYPQITYRFMSIFLGDNTRSRAFTRVLRGE</sequence>
<dbReference type="RefSeq" id="WP_109759257.1">
    <property type="nucleotide sequence ID" value="NZ_CP034588.1"/>
</dbReference>
<reference evidence="1 2" key="1">
    <citation type="submission" date="2018-05" db="EMBL/GenBank/DDBJ databases">
        <title>Genomic Encyclopedia of Type Strains, Phase IV (KMG-IV): sequencing the most valuable type-strain genomes for metagenomic binning, comparative biology and taxonomic classification.</title>
        <authorList>
            <person name="Goeker M."/>
        </authorList>
    </citation>
    <scope>NUCLEOTIDE SEQUENCE [LARGE SCALE GENOMIC DNA]</scope>
    <source>
        <strain evidence="1 2">DSM 103371</strain>
    </source>
</reference>
<accession>A0A316G9A0</accession>
<name>A0A316G9A0_9RHOB</name>
<gene>
    <name evidence="1" type="ORF">C8D95_104249</name>
</gene>
<dbReference type="Proteomes" id="UP000245390">
    <property type="component" value="Unassembled WGS sequence"/>
</dbReference>
<keyword evidence="2" id="KW-1185">Reference proteome</keyword>
<protein>
    <recommendedName>
        <fullName evidence="3">Chalcone isomerase-like protein</fullName>
    </recommendedName>
</protein>
<dbReference type="AlphaFoldDB" id="A0A316G9A0"/>
<organism evidence="1 2">
    <name type="scientific">Silicimonas algicola</name>
    <dbReference type="NCBI Taxonomy" id="1826607"/>
    <lineage>
        <taxon>Bacteria</taxon>
        <taxon>Pseudomonadati</taxon>
        <taxon>Pseudomonadota</taxon>
        <taxon>Alphaproteobacteria</taxon>
        <taxon>Rhodobacterales</taxon>
        <taxon>Paracoccaceae</taxon>
    </lineage>
</organism>
<comment type="caution">
    <text evidence="1">The sequence shown here is derived from an EMBL/GenBank/DDBJ whole genome shotgun (WGS) entry which is preliminary data.</text>
</comment>
<evidence type="ECO:0008006" key="3">
    <source>
        <dbReference type="Google" id="ProtNLM"/>
    </source>
</evidence>
<proteinExistence type="predicted"/>
<dbReference type="EMBL" id="QGGV01000004">
    <property type="protein sequence ID" value="PWK56576.1"/>
    <property type="molecule type" value="Genomic_DNA"/>
</dbReference>
<dbReference type="KEGG" id="salo:EF888_21530"/>
<dbReference type="OrthoDB" id="8527419at2"/>
<evidence type="ECO:0000313" key="1">
    <source>
        <dbReference type="EMBL" id="PWK56576.1"/>
    </source>
</evidence>
<evidence type="ECO:0000313" key="2">
    <source>
        <dbReference type="Proteomes" id="UP000245390"/>
    </source>
</evidence>